<evidence type="ECO:0000313" key="4">
    <source>
        <dbReference type="EMBL" id="PVD20231.1"/>
    </source>
</evidence>
<sequence>MNQLLLIQKVNDDQHFSETASEDFSFPLKTEEDLQRMEDNLEDHKMRMRMYNFSEVKGKKGFLALRVRGVMMDAVRRMFPQAIEMEINAVARKWFISARDRDGGRHRRFNSTTAKPTPAEDVSAQVRKLSAEVHSLRRQLQQEPGNEPAAGRAPTQRPPRLYYYEDGPTCFRCGGTGHIQVECRVRIDHLAYRKGQPAALSPSYKNK</sequence>
<organism evidence="4 5">
    <name type="scientific">Pomacea canaliculata</name>
    <name type="common">Golden apple snail</name>
    <dbReference type="NCBI Taxonomy" id="400727"/>
    <lineage>
        <taxon>Eukaryota</taxon>
        <taxon>Metazoa</taxon>
        <taxon>Spiralia</taxon>
        <taxon>Lophotrochozoa</taxon>
        <taxon>Mollusca</taxon>
        <taxon>Gastropoda</taxon>
        <taxon>Caenogastropoda</taxon>
        <taxon>Architaenioglossa</taxon>
        <taxon>Ampullarioidea</taxon>
        <taxon>Ampullariidae</taxon>
        <taxon>Pomacea</taxon>
    </lineage>
</organism>
<evidence type="ECO:0000259" key="3">
    <source>
        <dbReference type="PROSITE" id="PS50158"/>
    </source>
</evidence>
<dbReference type="InterPro" id="IPR036875">
    <property type="entry name" value="Znf_CCHC_sf"/>
</dbReference>
<gene>
    <name evidence="4" type="ORF">C0Q70_20727</name>
</gene>
<evidence type="ECO:0000313" key="5">
    <source>
        <dbReference type="Proteomes" id="UP000245119"/>
    </source>
</evidence>
<keyword evidence="5" id="KW-1185">Reference proteome</keyword>
<keyword evidence="1" id="KW-0863">Zinc-finger</keyword>
<dbReference type="EMBL" id="PZQS01000013">
    <property type="protein sequence ID" value="PVD20231.1"/>
    <property type="molecule type" value="Genomic_DNA"/>
</dbReference>
<proteinExistence type="predicted"/>
<comment type="caution">
    <text evidence="4">The sequence shown here is derived from an EMBL/GenBank/DDBJ whole genome shotgun (WGS) entry which is preliminary data.</text>
</comment>
<dbReference type="SMART" id="SM00343">
    <property type="entry name" value="ZnF_C2HC"/>
    <property type="match status" value="1"/>
</dbReference>
<evidence type="ECO:0000256" key="2">
    <source>
        <dbReference type="SAM" id="MobiDB-lite"/>
    </source>
</evidence>
<dbReference type="SUPFAM" id="SSF57756">
    <property type="entry name" value="Retrovirus zinc finger-like domains"/>
    <property type="match status" value="1"/>
</dbReference>
<dbReference type="GO" id="GO:0003676">
    <property type="term" value="F:nucleic acid binding"/>
    <property type="evidence" value="ECO:0007669"/>
    <property type="project" value="InterPro"/>
</dbReference>
<feature type="domain" description="CCHC-type" evidence="3">
    <location>
        <begin position="170"/>
        <end position="184"/>
    </location>
</feature>
<dbReference type="OrthoDB" id="6159874at2759"/>
<dbReference type="Pfam" id="PF00098">
    <property type="entry name" value="zf-CCHC"/>
    <property type="match status" value="1"/>
</dbReference>
<reference evidence="4 5" key="1">
    <citation type="submission" date="2018-04" db="EMBL/GenBank/DDBJ databases">
        <title>The genome of golden apple snail Pomacea canaliculata provides insight into stress tolerance and invasive adaptation.</title>
        <authorList>
            <person name="Liu C."/>
            <person name="Liu B."/>
            <person name="Ren Y."/>
            <person name="Zhang Y."/>
            <person name="Wang H."/>
            <person name="Li S."/>
            <person name="Jiang F."/>
            <person name="Yin L."/>
            <person name="Zhang G."/>
            <person name="Qian W."/>
            <person name="Fan W."/>
        </authorList>
    </citation>
    <scope>NUCLEOTIDE SEQUENCE [LARGE SCALE GENOMIC DNA]</scope>
    <source>
        <strain evidence="4">SZHN2017</strain>
        <tissue evidence="4">Muscle</tissue>
    </source>
</reference>
<dbReference type="GO" id="GO:0008270">
    <property type="term" value="F:zinc ion binding"/>
    <property type="evidence" value="ECO:0007669"/>
    <property type="project" value="UniProtKB-KW"/>
</dbReference>
<feature type="region of interest" description="Disordered" evidence="2">
    <location>
        <begin position="137"/>
        <end position="159"/>
    </location>
</feature>
<dbReference type="PROSITE" id="PS50158">
    <property type="entry name" value="ZF_CCHC"/>
    <property type="match status" value="1"/>
</dbReference>
<keyword evidence="1" id="KW-0479">Metal-binding</keyword>
<accession>A0A2T7NGD4</accession>
<evidence type="ECO:0000256" key="1">
    <source>
        <dbReference type="PROSITE-ProRule" id="PRU00047"/>
    </source>
</evidence>
<dbReference type="AlphaFoldDB" id="A0A2T7NGD4"/>
<keyword evidence="1" id="KW-0862">Zinc</keyword>
<dbReference type="InterPro" id="IPR001878">
    <property type="entry name" value="Znf_CCHC"/>
</dbReference>
<name>A0A2T7NGD4_POMCA</name>
<dbReference type="Proteomes" id="UP000245119">
    <property type="component" value="Linkage Group LG13"/>
</dbReference>
<protein>
    <recommendedName>
        <fullName evidence="3">CCHC-type domain-containing protein</fullName>
    </recommendedName>
</protein>